<dbReference type="EMBL" id="ML975302">
    <property type="protein sequence ID" value="KAF1834398.1"/>
    <property type="molecule type" value="Genomic_DNA"/>
</dbReference>
<dbReference type="SUPFAM" id="SSF53254">
    <property type="entry name" value="Phosphoglycerate mutase-like"/>
    <property type="match status" value="1"/>
</dbReference>
<dbReference type="InterPro" id="IPR029033">
    <property type="entry name" value="His_PPase_superfam"/>
</dbReference>
<dbReference type="Pfam" id="PF00300">
    <property type="entry name" value="His_Phos_1"/>
    <property type="match status" value="1"/>
</dbReference>
<dbReference type="Proteomes" id="UP000800040">
    <property type="component" value="Unassembled WGS sequence"/>
</dbReference>
<dbReference type="OrthoDB" id="496981at2759"/>
<name>A0A6A5KAS9_9PLEO</name>
<dbReference type="PANTHER" id="PTHR48100:SF54">
    <property type="entry name" value="PHOSPHATASE SPAC5H10.03-RELATED"/>
    <property type="match status" value="1"/>
</dbReference>
<proteinExistence type="predicted"/>
<evidence type="ECO:0000256" key="1">
    <source>
        <dbReference type="SAM" id="MobiDB-lite"/>
    </source>
</evidence>
<gene>
    <name evidence="2" type="ORF">BDW02DRAFT_333660</name>
</gene>
<dbReference type="PANTHER" id="PTHR48100">
    <property type="entry name" value="BROAD-SPECIFICITY PHOSPHATASE YOR283W-RELATED"/>
    <property type="match status" value="1"/>
</dbReference>
<dbReference type="SMART" id="SM00855">
    <property type="entry name" value="PGAM"/>
    <property type="match status" value="1"/>
</dbReference>
<reference evidence="2" key="1">
    <citation type="submission" date="2020-01" db="EMBL/GenBank/DDBJ databases">
        <authorList>
            <consortium name="DOE Joint Genome Institute"/>
            <person name="Haridas S."/>
            <person name="Albert R."/>
            <person name="Binder M."/>
            <person name="Bloem J."/>
            <person name="Labutti K."/>
            <person name="Salamov A."/>
            <person name="Andreopoulos B."/>
            <person name="Baker S.E."/>
            <person name="Barry K."/>
            <person name="Bills G."/>
            <person name="Bluhm B.H."/>
            <person name="Cannon C."/>
            <person name="Castanera R."/>
            <person name="Culley D.E."/>
            <person name="Daum C."/>
            <person name="Ezra D."/>
            <person name="Gonzalez J.B."/>
            <person name="Henrissat B."/>
            <person name="Kuo A."/>
            <person name="Liang C."/>
            <person name="Lipzen A."/>
            <person name="Lutzoni F."/>
            <person name="Magnuson J."/>
            <person name="Mondo S."/>
            <person name="Nolan M."/>
            <person name="Ohm R."/>
            <person name="Pangilinan J."/>
            <person name="Park H.-J."/>
            <person name="Ramirez L."/>
            <person name="Alfaro M."/>
            <person name="Sun H."/>
            <person name="Tritt A."/>
            <person name="Yoshinaga Y."/>
            <person name="Zwiers L.-H."/>
            <person name="Turgeon B.G."/>
            <person name="Goodwin S.B."/>
            <person name="Spatafora J.W."/>
            <person name="Crous P.W."/>
            <person name="Grigoriev I.V."/>
        </authorList>
    </citation>
    <scope>NUCLEOTIDE SEQUENCE</scope>
    <source>
        <strain evidence="2">P77</strain>
    </source>
</reference>
<sequence>MTPRAIHFIRHAEGYHNSEHNEGIPDPDLTPKGKEQCKQLSQSFPYFDRIDLVCASPIRRTIQTALIGMEPFLQSGKRQILALPLAQEATSEPANTPSDMKRLENEFGHVVDFYRCLTKYTDFNTNQGKWAPDNDSLAARALELRCFLRDREEDEVVVVSHGDFMHQVSRDVDENGDQAKGDWKNVECRSYHFWPVGHKDALLEETEESVKMRNAKGPGEASDSAKIETP</sequence>
<dbReference type="GO" id="GO:0016791">
    <property type="term" value="F:phosphatase activity"/>
    <property type="evidence" value="ECO:0007669"/>
    <property type="project" value="TreeGrafter"/>
</dbReference>
<dbReference type="InterPro" id="IPR013078">
    <property type="entry name" value="His_Pase_superF_clade-1"/>
</dbReference>
<accession>A0A6A5KAS9</accession>
<feature type="region of interest" description="Disordered" evidence="1">
    <location>
        <begin position="207"/>
        <end position="230"/>
    </location>
</feature>
<dbReference type="CDD" id="cd07067">
    <property type="entry name" value="HP_PGM_like"/>
    <property type="match status" value="1"/>
</dbReference>
<dbReference type="InterPro" id="IPR050275">
    <property type="entry name" value="PGM_Phosphatase"/>
</dbReference>
<organism evidence="2 3">
    <name type="scientific">Decorospora gaudefroyi</name>
    <dbReference type="NCBI Taxonomy" id="184978"/>
    <lineage>
        <taxon>Eukaryota</taxon>
        <taxon>Fungi</taxon>
        <taxon>Dikarya</taxon>
        <taxon>Ascomycota</taxon>
        <taxon>Pezizomycotina</taxon>
        <taxon>Dothideomycetes</taxon>
        <taxon>Pleosporomycetidae</taxon>
        <taxon>Pleosporales</taxon>
        <taxon>Pleosporineae</taxon>
        <taxon>Pleosporaceae</taxon>
        <taxon>Decorospora</taxon>
    </lineage>
</organism>
<dbReference type="GO" id="GO:0005737">
    <property type="term" value="C:cytoplasm"/>
    <property type="evidence" value="ECO:0007669"/>
    <property type="project" value="TreeGrafter"/>
</dbReference>
<dbReference type="AlphaFoldDB" id="A0A6A5KAS9"/>
<evidence type="ECO:0008006" key="4">
    <source>
        <dbReference type="Google" id="ProtNLM"/>
    </source>
</evidence>
<dbReference type="Gene3D" id="3.40.50.1240">
    <property type="entry name" value="Phosphoglycerate mutase-like"/>
    <property type="match status" value="1"/>
</dbReference>
<evidence type="ECO:0000313" key="3">
    <source>
        <dbReference type="Proteomes" id="UP000800040"/>
    </source>
</evidence>
<keyword evidence="3" id="KW-1185">Reference proteome</keyword>
<evidence type="ECO:0000313" key="2">
    <source>
        <dbReference type="EMBL" id="KAF1834398.1"/>
    </source>
</evidence>
<protein>
    <recommendedName>
        <fullName evidence="4">Phosphoglycerate mutase-like protein</fullName>
    </recommendedName>
</protein>